<dbReference type="InterPro" id="IPR030390">
    <property type="entry name" value="MeTrfase_TrmA_AS"/>
</dbReference>
<feature type="binding site" evidence="4">
    <location>
        <position position="391"/>
    </location>
    <ligand>
        <name>S-adenosyl-L-methionine</name>
        <dbReference type="ChEBI" id="CHEBI:59789"/>
    </ligand>
</feature>
<dbReference type="PANTHER" id="PTHR11061">
    <property type="entry name" value="RNA M5U METHYLTRANSFERASE"/>
    <property type="match status" value="1"/>
</dbReference>
<dbReference type="Gene3D" id="2.40.50.140">
    <property type="entry name" value="Nucleic acid-binding proteins"/>
    <property type="match status" value="1"/>
</dbReference>
<feature type="domain" description="TRAM" evidence="7">
    <location>
        <begin position="1"/>
        <end position="57"/>
    </location>
</feature>
<evidence type="ECO:0000256" key="6">
    <source>
        <dbReference type="SAM" id="MobiDB-lite"/>
    </source>
</evidence>
<dbReference type="InterPro" id="IPR010280">
    <property type="entry name" value="U5_MeTrfase_fam"/>
</dbReference>
<keyword evidence="2 4" id="KW-0808">Transferase</keyword>
<dbReference type="PANTHER" id="PTHR11061:SF30">
    <property type="entry name" value="TRNA (URACIL(54)-C(5))-METHYLTRANSFERASE"/>
    <property type="match status" value="1"/>
</dbReference>
<evidence type="ECO:0000313" key="9">
    <source>
        <dbReference type="EMBL" id="XDS49700.1"/>
    </source>
</evidence>
<dbReference type="InterPro" id="IPR002792">
    <property type="entry name" value="TRAM_dom"/>
</dbReference>
<evidence type="ECO:0000256" key="3">
    <source>
        <dbReference type="ARBA" id="ARBA00022691"/>
    </source>
</evidence>
<feature type="active site" evidence="5">
    <location>
        <position position="418"/>
    </location>
</feature>
<evidence type="ECO:0000256" key="2">
    <source>
        <dbReference type="ARBA" id="ARBA00022679"/>
    </source>
</evidence>
<protein>
    <submittedName>
        <fullName evidence="9">RNA methyltransferase</fullName>
    </submittedName>
</protein>
<feature type="binding site" evidence="4">
    <location>
        <position position="319"/>
    </location>
    <ligand>
        <name>S-adenosyl-L-methionine</name>
        <dbReference type="ChEBI" id="CHEBI:59789"/>
    </ligand>
</feature>
<evidence type="ECO:0000259" key="7">
    <source>
        <dbReference type="PROSITE" id="PS50926"/>
    </source>
</evidence>
<gene>
    <name evidence="10" type="ORF">QN062_01135</name>
    <name evidence="9" type="ORF">QN216_05140</name>
    <name evidence="8" type="ORF">QN217_05305</name>
</gene>
<dbReference type="RefSeq" id="WP_369342489.1">
    <property type="nucleotide sequence ID" value="NZ_CP129675.1"/>
</dbReference>
<dbReference type="InterPro" id="IPR029063">
    <property type="entry name" value="SAM-dependent_MTases_sf"/>
</dbReference>
<proteinExistence type="inferred from homology"/>
<comment type="similarity">
    <text evidence="4">Belongs to the class I-like SAM-binding methyltransferase superfamily. RNA M5U methyltransferase family.</text>
</comment>
<dbReference type="SUPFAM" id="SSF50249">
    <property type="entry name" value="Nucleic acid-binding proteins"/>
    <property type="match status" value="1"/>
</dbReference>
<evidence type="ECO:0000313" key="10">
    <source>
        <dbReference type="EMBL" id="XDS51526.1"/>
    </source>
</evidence>
<evidence type="ECO:0000256" key="5">
    <source>
        <dbReference type="PROSITE-ProRule" id="PRU10015"/>
    </source>
</evidence>
<dbReference type="Pfam" id="PF01938">
    <property type="entry name" value="TRAM"/>
    <property type="match status" value="1"/>
</dbReference>
<feature type="region of interest" description="Disordered" evidence="6">
    <location>
        <begin position="203"/>
        <end position="231"/>
    </location>
</feature>
<dbReference type="EMBL" id="CP129675">
    <property type="protein sequence ID" value="XDS47608.1"/>
    <property type="molecule type" value="Genomic_DNA"/>
</dbReference>
<keyword evidence="1 4" id="KW-0489">Methyltransferase</keyword>
<dbReference type="Gene3D" id="3.40.50.150">
    <property type="entry name" value="Vaccinia Virus protein VP39"/>
    <property type="match status" value="1"/>
</dbReference>
<dbReference type="PROSITE" id="PS50926">
    <property type="entry name" value="TRAM"/>
    <property type="match status" value="1"/>
</dbReference>
<dbReference type="KEGG" id="bfk:QN062_01135"/>
<keyword evidence="3 4" id="KW-0949">S-adenosyl-L-methionine</keyword>
<evidence type="ECO:0000256" key="4">
    <source>
        <dbReference type="PROSITE-ProRule" id="PRU01024"/>
    </source>
</evidence>
<dbReference type="GO" id="GO:0070475">
    <property type="term" value="P:rRNA base methylation"/>
    <property type="evidence" value="ECO:0007669"/>
    <property type="project" value="TreeGrafter"/>
</dbReference>
<sequence>MESQVRIERYADQGRCVGHIDGRVVFVRFALPGELVRIALDEPHERTDRFWTGEVIEVIEPSEFRVTPAWELAGPLSQGGGVGGADLVHVSLPGQLAWKSDIINEQMERLGHVHTDVQVRRMPEDERLGGLHWRTRIEMIADEDGHPSMRRRGTHHRVALDTMPLATESVLRIAEETHFWDGGFAPGAQLRIAVPQSLPQSTEAIGSESVETPCAPSDAAQTSPGNDAIADGSAEVPAVQGEAEGFDDYAVMVDGELTAGEYLLKESVSIDGSTWNYRVNADGFWQIHREAPTALASHVLHAAQHALNGDDSACIWDLYSGAGLFTLPLATSTSKRTSMLSIEGSKPAVINARRNLRSLDLARVDARIGDVGAVLGNVPSHLSHPDVVVLDPPRAGARKKVCERIAAANPKAIVYVACDPTSLARDTATLSASGYGLRELSAYDLYPMTHHVESVAIFTR</sequence>
<feature type="binding site" evidence="4">
    <location>
        <position position="343"/>
    </location>
    <ligand>
        <name>S-adenosyl-L-methionine</name>
        <dbReference type="ChEBI" id="CHEBI:59789"/>
    </ligand>
</feature>
<dbReference type="EMBL" id="CP129682">
    <property type="protein sequence ID" value="XDS49700.1"/>
    <property type="molecule type" value="Genomic_DNA"/>
</dbReference>
<reference evidence="9" key="1">
    <citation type="submission" date="2023-07" db="EMBL/GenBank/DDBJ databases">
        <title>Bifidobacterium aquikefiriaerophilum sp. nov. and Bifidobacterium eccum sp. nov., isolated from water kefir.</title>
        <authorList>
            <person name="Breselge S."/>
            <person name="Bellassi P."/>
            <person name="Barcenilla C."/>
            <person name="Alvarez-Ordonez A."/>
            <person name="Morelli L."/>
            <person name="Cotter P.D."/>
        </authorList>
    </citation>
    <scope>NUCLEOTIDE SEQUENCE</scope>
    <source>
        <strain evidence="10">WK012_4_13</strain>
        <strain evidence="9">WK013_4_14</strain>
        <strain evidence="8">WK048_4_13</strain>
    </source>
</reference>
<dbReference type="PROSITE" id="PS51687">
    <property type="entry name" value="SAM_MT_RNA_M5U"/>
    <property type="match status" value="1"/>
</dbReference>
<dbReference type="GO" id="GO:0070041">
    <property type="term" value="F:rRNA (uridine-C5-)-methyltransferase activity"/>
    <property type="evidence" value="ECO:0007669"/>
    <property type="project" value="TreeGrafter"/>
</dbReference>
<dbReference type="SUPFAM" id="SSF53335">
    <property type="entry name" value="S-adenosyl-L-methionine-dependent methyltransferases"/>
    <property type="match status" value="1"/>
</dbReference>
<feature type="binding site" evidence="4">
    <location>
        <position position="286"/>
    </location>
    <ligand>
        <name>S-adenosyl-L-methionine</name>
        <dbReference type="ChEBI" id="CHEBI:59789"/>
    </ligand>
</feature>
<feature type="active site" description="Nucleophile" evidence="4">
    <location>
        <position position="418"/>
    </location>
</feature>
<dbReference type="Gene3D" id="2.40.50.1070">
    <property type="match status" value="1"/>
</dbReference>
<accession>A0AB39ULN7</accession>
<dbReference type="AlphaFoldDB" id="A0AB39ULN7"/>
<dbReference type="CDD" id="cd02440">
    <property type="entry name" value="AdoMet_MTases"/>
    <property type="match status" value="1"/>
</dbReference>
<dbReference type="Pfam" id="PF05958">
    <property type="entry name" value="tRNA_U5-meth_tr"/>
    <property type="match status" value="2"/>
</dbReference>
<organism evidence="9">
    <name type="scientific">Bifidobacterium fermentum</name>
    <dbReference type="NCBI Taxonomy" id="3059035"/>
    <lineage>
        <taxon>Bacteria</taxon>
        <taxon>Bacillati</taxon>
        <taxon>Actinomycetota</taxon>
        <taxon>Actinomycetes</taxon>
        <taxon>Bifidobacteriales</taxon>
        <taxon>Bifidobacteriaceae</taxon>
        <taxon>Bifidobacterium</taxon>
    </lineage>
</organism>
<name>A0AB39ULN7_9BIFI</name>
<dbReference type="EMBL" id="CP129683">
    <property type="protein sequence ID" value="XDS51526.1"/>
    <property type="molecule type" value="Genomic_DNA"/>
</dbReference>
<dbReference type="InterPro" id="IPR012340">
    <property type="entry name" value="NA-bd_OB-fold"/>
</dbReference>
<evidence type="ECO:0000256" key="1">
    <source>
        <dbReference type="ARBA" id="ARBA00022603"/>
    </source>
</evidence>
<dbReference type="PROSITE" id="PS01230">
    <property type="entry name" value="TRMA_1"/>
    <property type="match status" value="1"/>
</dbReference>
<evidence type="ECO:0000313" key="8">
    <source>
        <dbReference type="EMBL" id="XDS47608.1"/>
    </source>
</evidence>